<accession>A0A354YXE9</accession>
<sequence length="67" mass="7329">YDFAVSITGISNLPKESLDAEDLTLDVENNNCKMRIIFQNIGITYGTGGDAGADYNMFILISLPAQR</sequence>
<evidence type="ECO:0000313" key="2">
    <source>
        <dbReference type="Proteomes" id="UP000263273"/>
    </source>
</evidence>
<evidence type="ECO:0000313" key="1">
    <source>
        <dbReference type="EMBL" id="HBK53884.1"/>
    </source>
</evidence>
<comment type="caution">
    <text evidence="1">The sequence shown here is derived from an EMBL/GenBank/DDBJ whole genome shotgun (WGS) entry which is preliminary data.</text>
</comment>
<organism evidence="1 2">
    <name type="scientific">Syntrophomonas wolfei</name>
    <dbReference type="NCBI Taxonomy" id="863"/>
    <lineage>
        <taxon>Bacteria</taxon>
        <taxon>Bacillati</taxon>
        <taxon>Bacillota</taxon>
        <taxon>Clostridia</taxon>
        <taxon>Eubacteriales</taxon>
        <taxon>Syntrophomonadaceae</taxon>
        <taxon>Syntrophomonas</taxon>
    </lineage>
</organism>
<proteinExistence type="predicted"/>
<dbReference type="EMBL" id="DNZF01000175">
    <property type="protein sequence ID" value="HBK53884.1"/>
    <property type="molecule type" value="Genomic_DNA"/>
</dbReference>
<feature type="non-terminal residue" evidence="1">
    <location>
        <position position="1"/>
    </location>
</feature>
<name>A0A354YXE9_9FIRM</name>
<dbReference type="AlphaFoldDB" id="A0A354YXE9"/>
<protein>
    <submittedName>
        <fullName evidence="1">DUF4153 domain-containing protein</fullName>
    </submittedName>
</protein>
<reference evidence="1 2" key="1">
    <citation type="journal article" date="2018" name="Nat. Biotechnol.">
        <title>A standardized bacterial taxonomy based on genome phylogeny substantially revises the tree of life.</title>
        <authorList>
            <person name="Parks D.H."/>
            <person name="Chuvochina M."/>
            <person name="Waite D.W."/>
            <person name="Rinke C."/>
            <person name="Skarshewski A."/>
            <person name="Chaumeil P.A."/>
            <person name="Hugenholtz P."/>
        </authorList>
    </citation>
    <scope>NUCLEOTIDE SEQUENCE [LARGE SCALE GENOMIC DNA]</scope>
    <source>
        <strain evidence="1">UBA10948</strain>
    </source>
</reference>
<dbReference type="Proteomes" id="UP000263273">
    <property type="component" value="Unassembled WGS sequence"/>
</dbReference>
<gene>
    <name evidence="1" type="ORF">DDZ44_08115</name>
</gene>